<name>A0A834XK27_APHGI</name>
<evidence type="ECO:0000313" key="2">
    <source>
        <dbReference type="Proteomes" id="UP000639338"/>
    </source>
</evidence>
<reference evidence="1 2" key="1">
    <citation type="submission" date="2020-08" db="EMBL/GenBank/DDBJ databases">
        <title>Aphidius gifuensis genome sequencing and assembly.</title>
        <authorList>
            <person name="Du Z."/>
        </authorList>
    </citation>
    <scope>NUCLEOTIDE SEQUENCE [LARGE SCALE GENOMIC DNA]</scope>
    <source>
        <strain evidence="1">YNYX2018</strain>
        <tissue evidence="1">Adults</tissue>
    </source>
</reference>
<protein>
    <submittedName>
        <fullName evidence="1">Uncharacterized protein</fullName>
    </submittedName>
</protein>
<dbReference type="Proteomes" id="UP000639338">
    <property type="component" value="Unassembled WGS sequence"/>
</dbReference>
<organism evidence="1 2">
    <name type="scientific">Aphidius gifuensis</name>
    <name type="common">Parasitoid wasp</name>
    <dbReference type="NCBI Taxonomy" id="684658"/>
    <lineage>
        <taxon>Eukaryota</taxon>
        <taxon>Metazoa</taxon>
        <taxon>Ecdysozoa</taxon>
        <taxon>Arthropoda</taxon>
        <taxon>Hexapoda</taxon>
        <taxon>Insecta</taxon>
        <taxon>Pterygota</taxon>
        <taxon>Neoptera</taxon>
        <taxon>Endopterygota</taxon>
        <taxon>Hymenoptera</taxon>
        <taxon>Apocrita</taxon>
        <taxon>Ichneumonoidea</taxon>
        <taxon>Braconidae</taxon>
        <taxon>Aphidiinae</taxon>
        <taxon>Aphidius</taxon>
    </lineage>
</organism>
<accession>A0A834XK27</accession>
<keyword evidence="2" id="KW-1185">Reference proteome</keyword>
<sequence length="283" mass="33027">MDTKSVLMQTQKTGKFNEQYAQLVVNRVVETLIDKFEHKNWDEEHFEKIGKNLATICNAKDSVFWSFKKGKIRERFKNYTQKCLKIQGLVKQKSNKIDIDLNAVKLPEINDDSEVNKSIVWLKKNSEGELEDIINHWVKTEEYRKQWMDLNKTKTVELLHQDWPILMNPKYGPDLVSHDFDNMKVNGNIDSNWDSFFEYVHENFKCKSHSKECKKILEWTEVCISTSGGKMMCQLIHLAYLFPLRGNGKLQSDSKGKGISIVNSTNLSCKGMQSKHIIKKKLF</sequence>
<dbReference type="EMBL" id="JACMRX010000006">
    <property type="protein sequence ID" value="KAF7987638.1"/>
    <property type="molecule type" value="Genomic_DNA"/>
</dbReference>
<evidence type="ECO:0000313" key="1">
    <source>
        <dbReference type="EMBL" id="KAF7987638.1"/>
    </source>
</evidence>
<proteinExistence type="predicted"/>
<comment type="caution">
    <text evidence="1">The sequence shown here is derived from an EMBL/GenBank/DDBJ whole genome shotgun (WGS) entry which is preliminary data.</text>
</comment>
<dbReference type="AlphaFoldDB" id="A0A834XK27"/>
<gene>
    <name evidence="1" type="ORF">HCN44_003501</name>
</gene>